<dbReference type="InterPro" id="IPR046342">
    <property type="entry name" value="CBS_dom_sf"/>
</dbReference>
<evidence type="ECO:0000313" key="5">
    <source>
        <dbReference type="EMBL" id="GIZ52795.1"/>
    </source>
</evidence>
<feature type="compositionally biased region" description="Low complexity" evidence="3">
    <location>
        <begin position="176"/>
        <end position="192"/>
    </location>
</feature>
<accession>A0ABQ4Q7N8</accession>
<evidence type="ECO:0000256" key="1">
    <source>
        <dbReference type="ARBA" id="ARBA00023122"/>
    </source>
</evidence>
<dbReference type="InterPro" id="IPR000644">
    <property type="entry name" value="CBS_dom"/>
</dbReference>
<keyword evidence="6" id="KW-1185">Reference proteome</keyword>
<dbReference type="SMART" id="SM00116">
    <property type="entry name" value="CBS"/>
    <property type="match status" value="2"/>
</dbReference>
<dbReference type="EMBL" id="BPMK01000012">
    <property type="protein sequence ID" value="GIZ52795.1"/>
    <property type="molecule type" value="Genomic_DNA"/>
</dbReference>
<dbReference type="InterPro" id="IPR051257">
    <property type="entry name" value="Diverse_CBS-Domain"/>
</dbReference>
<dbReference type="PANTHER" id="PTHR43080:SF2">
    <property type="entry name" value="CBS DOMAIN-CONTAINING PROTEIN"/>
    <property type="match status" value="1"/>
</dbReference>
<feature type="domain" description="CBS" evidence="4">
    <location>
        <begin position="8"/>
        <end position="65"/>
    </location>
</feature>
<keyword evidence="1 2" id="KW-0129">CBS domain</keyword>
<feature type="domain" description="CBS" evidence="4">
    <location>
        <begin position="73"/>
        <end position="132"/>
    </location>
</feature>
<proteinExistence type="predicted"/>
<evidence type="ECO:0000256" key="2">
    <source>
        <dbReference type="PROSITE-ProRule" id="PRU00703"/>
    </source>
</evidence>
<organism evidence="5 6">
    <name type="scientific">Noviherbaspirillum aridicola</name>
    <dbReference type="NCBI Taxonomy" id="2849687"/>
    <lineage>
        <taxon>Bacteria</taxon>
        <taxon>Pseudomonadati</taxon>
        <taxon>Pseudomonadota</taxon>
        <taxon>Betaproteobacteria</taxon>
        <taxon>Burkholderiales</taxon>
        <taxon>Oxalobacteraceae</taxon>
        <taxon>Noviherbaspirillum</taxon>
    </lineage>
</organism>
<evidence type="ECO:0000313" key="6">
    <source>
        <dbReference type="Proteomes" id="UP000887222"/>
    </source>
</evidence>
<dbReference type="CDD" id="cd04622">
    <property type="entry name" value="CBS_pair_HRP1_like"/>
    <property type="match status" value="1"/>
</dbReference>
<name>A0ABQ4Q7N8_9BURK</name>
<dbReference type="Pfam" id="PF00571">
    <property type="entry name" value="CBS"/>
    <property type="match status" value="2"/>
</dbReference>
<evidence type="ECO:0000259" key="4">
    <source>
        <dbReference type="PROSITE" id="PS51371"/>
    </source>
</evidence>
<protein>
    <recommendedName>
        <fullName evidence="4">CBS domain-containing protein</fullName>
    </recommendedName>
</protein>
<dbReference type="Proteomes" id="UP000887222">
    <property type="component" value="Unassembled WGS sequence"/>
</dbReference>
<dbReference type="PROSITE" id="PS51371">
    <property type="entry name" value="CBS"/>
    <property type="match status" value="2"/>
</dbReference>
<gene>
    <name evidence="5" type="ORF">NCCP691_28090</name>
</gene>
<feature type="region of interest" description="Disordered" evidence="3">
    <location>
        <begin position="123"/>
        <end position="216"/>
    </location>
</feature>
<sequence>MQTVSEVMTRDVRFVAPQESLQHAAQMMDELNVGALPVCDGERLVGMITDRDITIRATARGMSPQDAAVSDAMTGEVRWCFEDQPLDEVMIQMADSQIRRVPVVTHDDQHKLVGIVALGDVATRSAGQKQDVEETVEMVSSPSAPGRHPTGGDVAGRTGSGDSRSGAQVAGGTTMAQAGETAGRAAGASGSGPVDNNDTSKGVGGGDLNMDGLPPS</sequence>
<evidence type="ECO:0000256" key="3">
    <source>
        <dbReference type="SAM" id="MobiDB-lite"/>
    </source>
</evidence>
<dbReference type="Gene3D" id="3.10.580.10">
    <property type="entry name" value="CBS-domain"/>
    <property type="match status" value="1"/>
</dbReference>
<dbReference type="SUPFAM" id="SSF54631">
    <property type="entry name" value="CBS-domain pair"/>
    <property type="match status" value="1"/>
</dbReference>
<dbReference type="PANTHER" id="PTHR43080">
    <property type="entry name" value="CBS DOMAIN-CONTAINING PROTEIN CBSX3, MITOCHONDRIAL"/>
    <property type="match status" value="1"/>
</dbReference>
<reference evidence="5 6" key="1">
    <citation type="journal article" date="2022" name="Int. J. Syst. Evol. Microbiol.">
        <title>Noviherbaspirillum aridicola sp. nov., isolated from an arid soil in Pakistan.</title>
        <authorList>
            <person name="Khan I.U."/>
            <person name="Saqib M."/>
            <person name="Amin A."/>
            <person name="Hussain F."/>
            <person name="Li L."/>
            <person name="Liu Y.H."/>
            <person name="Fang B.Z."/>
            <person name="Ahmed I."/>
            <person name="Li W.J."/>
        </authorList>
    </citation>
    <scope>NUCLEOTIDE SEQUENCE [LARGE SCALE GENOMIC DNA]</scope>
    <source>
        <strain evidence="5 6">NCCP-691</strain>
    </source>
</reference>
<dbReference type="RefSeq" id="WP_220809215.1">
    <property type="nucleotide sequence ID" value="NZ_BPMK01000012.1"/>
</dbReference>
<comment type="caution">
    <text evidence="5">The sequence shown here is derived from an EMBL/GenBank/DDBJ whole genome shotgun (WGS) entry which is preliminary data.</text>
</comment>